<proteinExistence type="predicted"/>
<evidence type="ECO:0008006" key="3">
    <source>
        <dbReference type="Google" id="ProtNLM"/>
    </source>
</evidence>
<comment type="caution">
    <text evidence="1">The sequence shown here is derived from an EMBL/GenBank/DDBJ whole genome shotgun (WGS) entry which is preliminary data.</text>
</comment>
<evidence type="ECO:0000313" key="2">
    <source>
        <dbReference type="Proteomes" id="UP001385951"/>
    </source>
</evidence>
<protein>
    <recommendedName>
        <fullName evidence="3">Secreted protein</fullName>
    </recommendedName>
</protein>
<gene>
    <name evidence="1" type="ORF">QCA50_019762</name>
</gene>
<organism evidence="1 2">
    <name type="scientific">Cerrena zonata</name>
    <dbReference type="NCBI Taxonomy" id="2478898"/>
    <lineage>
        <taxon>Eukaryota</taxon>
        <taxon>Fungi</taxon>
        <taxon>Dikarya</taxon>
        <taxon>Basidiomycota</taxon>
        <taxon>Agaricomycotina</taxon>
        <taxon>Agaricomycetes</taxon>
        <taxon>Polyporales</taxon>
        <taxon>Cerrenaceae</taxon>
        <taxon>Cerrena</taxon>
    </lineage>
</organism>
<accession>A0AAW0FAA2</accession>
<sequence length="73" mass="8611">MTQRKQRRLHLLAVVEVNTRLSGHGFGVRIIGVRTEALHSLLHDEEACHFLAHRYLQCHSRRTWTLTKFTLTY</sequence>
<dbReference type="EMBL" id="JASBNA010000092">
    <property type="protein sequence ID" value="KAK7677261.1"/>
    <property type="molecule type" value="Genomic_DNA"/>
</dbReference>
<evidence type="ECO:0000313" key="1">
    <source>
        <dbReference type="EMBL" id="KAK7677261.1"/>
    </source>
</evidence>
<reference evidence="1 2" key="1">
    <citation type="submission" date="2022-09" db="EMBL/GenBank/DDBJ databases">
        <authorList>
            <person name="Palmer J.M."/>
        </authorList>
    </citation>
    <scope>NUCLEOTIDE SEQUENCE [LARGE SCALE GENOMIC DNA]</scope>
    <source>
        <strain evidence="1 2">DSM 7382</strain>
    </source>
</reference>
<keyword evidence="2" id="KW-1185">Reference proteome</keyword>
<dbReference type="Proteomes" id="UP001385951">
    <property type="component" value="Unassembled WGS sequence"/>
</dbReference>
<name>A0AAW0FAA2_9APHY</name>
<dbReference type="AlphaFoldDB" id="A0AAW0FAA2"/>